<dbReference type="RefSeq" id="XP_018040050.1">
    <property type="nucleotide sequence ID" value="XM_018179968.1"/>
</dbReference>
<reference evidence="4 5" key="1">
    <citation type="submission" date="2016-05" db="EMBL/GenBank/DDBJ databases">
        <title>Comparative analysis of secretome profiles of manganese(II)-oxidizing ascomycete fungi.</title>
        <authorList>
            <consortium name="DOE Joint Genome Institute"/>
            <person name="Zeiner C.A."/>
            <person name="Purvine S.O."/>
            <person name="Zink E.M."/>
            <person name="Wu S."/>
            <person name="Pasa-Tolic L."/>
            <person name="Chaput D.L."/>
            <person name="Haridas S."/>
            <person name="Grigoriev I.V."/>
            <person name="Santelli C.M."/>
            <person name="Hansel C.M."/>
        </authorList>
    </citation>
    <scope>NUCLEOTIDE SEQUENCE [LARGE SCALE GENOMIC DNA]</scope>
    <source>
        <strain evidence="4 5">AP3s5-JAC2a</strain>
    </source>
</reference>
<evidence type="ECO:0000256" key="1">
    <source>
        <dbReference type="SAM" id="MobiDB-lite"/>
    </source>
</evidence>
<protein>
    <recommendedName>
        <fullName evidence="6">C3H1-type domain-containing protein</fullName>
    </recommendedName>
</protein>
<dbReference type="InterPro" id="IPR057654">
    <property type="entry name" value="Znf-CCCH_tandem"/>
</dbReference>
<gene>
    <name evidence="4" type="ORF">CC84DRAFT_1172219</name>
</gene>
<evidence type="ECO:0008006" key="6">
    <source>
        <dbReference type="Google" id="ProtNLM"/>
    </source>
</evidence>
<accession>A0A177CQ83</accession>
<feature type="domain" description="DUF7923" evidence="2">
    <location>
        <begin position="176"/>
        <end position="359"/>
    </location>
</feature>
<organism evidence="4 5">
    <name type="scientific">Paraphaeosphaeria sporulosa</name>
    <dbReference type="NCBI Taxonomy" id="1460663"/>
    <lineage>
        <taxon>Eukaryota</taxon>
        <taxon>Fungi</taxon>
        <taxon>Dikarya</taxon>
        <taxon>Ascomycota</taxon>
        <taxon>Pezizomycotina</taxon>
        <taxon>Dothideomycetes</taxon>
        <taxon>Pleosporomycetidae</taxon>
        <taxon>Pleosporales</taxon>
        <taxon>Massarineae</taxon>
        <taxon>Didymosphaeriaceae</taxon>
        <taxon>Paraphaeosphaeria</taxon>
    </lineage>
</organism>
<dbReference type="InterPro" id="IPR057683">
    <property type="entry name" value="DUF7923"/>
</dbReference>
<name>A0A177CQ83_9PLEO</name>
<dbReference type="PANTHER" id="PTHR37543:SF1">
    <property type="entry name" value="CCCH ZINC FINGER DNA BINDING PROTEIN (AFU_ORTHOLOGUE AFUA_5G12760)"/>
    <property type="match status" value="1"/>
</dbReference>
<dbReference type="OrthoDB" id="2270193at2759"/>
<dbReference type="Proteomes" id="UP000077069">
    <property type="component" value="Unassembled WGS sequence"/>
</dbReference>
<evidence type="ECO:0000259" key="2">
    <source>
        <dbReference type="Pfam" id="PF25540"/>
    </source>
</evidence>
<sequence>MRHKVPPEGPLTRRSSWFPSRSPSFRYCSCIINYSQAYERIVDPLLAPKYEARTSMRGHSFPQTEVAVLVLSYSSRQFNVWQSVEMEVEVVQQHLETIQKQDESRVKWLQVLSYIPLISCQSLTSAKELLRAYCNTVDKLKDSVTDVNNQSILNFALGRENEQLKSKFEELQRSVNRSAFVLVLIDADTDSYVFEDKYLLRGTDGGREAALALKSELQRELRKESPAVAELPFLLKLYANVDKLGDVMSRCGMYEASNRLRDFCRGFCQTGGLSEFIDVGDGDDRADHQIKGVLQHFQENPCCKHIVLGSCHDNGYVCQLDVIRSEGSLRDRVTLLKSFQTGWQYGDLPFKSIRLPSLFRTRAFSASTPLHAAQPAPGNGLRNGITFTGPALSYAARAGASDGSTVEPTPPSPVNTNNRSVILVNAKGERLDRFLKKPPQAAFTNFHVKKRELEATGKRGPCNLHYLGSGCPMMASKCQFWHDGFDNADISLLKWFMRIQPCDEGLRCRSVWCFYGHSCNVLAVAAIVMHTAMLTVVHQSQASTG</sequence>
<dbReference type="PANTHER" id="PTHR37543">
    <property type="entry name" value="CCCH ZINC FINGER DNA BINDING PROTEIN (AFU_ORTHOLOGUE AFUA_5G12760)"/>
    <property type="match status" value="1"/>
</dbReference>
<dbReference type="EMBL" id="KV441549">
    <property type="protein sequence ID" value="OAG09685.1"/>
    <property type="molecule type" value="Genomic_DNA"/>
</dbReference>
<proteinExistence type="predicted"/>
<dbReference type="Pfam" id="PF25543">
    <property type="entry name" value="zf-CCCH_tandem"/>
    <property type="match status" value="1"/>
</dbReference>
<keyword evidence="5" id="KW-1185">Reference proteome</keyword>
<dbReference type="GeneID" id="28763454"/>
<feature type="region of interest" description="Disordered" evidence="1">
    <location>
        <begin position="398"/>
        <end position="418"/>
    </location>
</feature>
<evidence type="ECO:0000313" key="4">
    <source>
        <dbReference type="EMBL" id="OAG09685.1"/>
    </source>
</evidence>
<dbReference type="InParanoid" id="A0A177CQ83"/>
<dbReference type="STRING" id="1460663.A0A177CQ83"/>
<evidence type="ECO:0000259" key="3">
    <source>
        <dbReference type="Pfam" id="PF25543"/>
    </source>
</evidence>
<dbReference type="Pfam" id="PF25540">
    <property type="entry name" value="DUF7923"/>
    <property type="match status" value="1"/>
</dbReference>
<evidence type="ECO:0000313" key="5">
    <source>
        <dbReference type="Proteomes" id="UP000077069"/>
    </source>
</evidence>
<feature type="domain" description="Tandem CCCH zinc finger" evidence="3">
    <location>
        <begin position="493"/>
        <end position="520"/>
    </location>
</feature>
<dbReference type="AlphaFoldDB" id="A0A177CQ83"/>